<comment type="caution">
    <text evidence="5">The sequence shown here is derived from an EMBL/GenBank/DDBJ whole genome shotgun (WGS) entry which is preliminary data.</text>
</comment>
<dbReference type="PANTHER" id="PTHR43952">
    <property type="entry name" value="MYB FAMILY TRANSCRIPTION FACTOR-RELATED"/>
    <property type="match status" value="1"/>
</dbReference>
<comment type="subcellular location">
    <subcellularLocation>
        <location evidence="1">Nucleus</location>
    </subcellularLocation>
</comment>
<dbReference type="EMBL" id="JAMZMK010012150">
    <property type="protein sequence ID" value="KAI7724827.1"/>
    <property type="molecule type" value="Genomic_DNA"/>
</dbReference>
<evidence type="ECO:0000313" key="6">
    <source>
        <dbReference type="EMBL" id="KAI7729739.1"/>
    </source>
</evidence>
<evidence type="ECO:0000256" key="4">
    <source>
        <dbReference type="ARBA" id="ARBA00023242"/>
    </source>
</evidence>
<dbReference type="GO" id="GO:0048262">
    <property type="term" value="P:determination of dorsal/ventral asymmetry"/>
    <property type="evidence" value="ECO:0007669"/>
    <property type="project" value="UniProtKB-ARBA"/>
</dbReference>
<dbReference type="Gene3D" id="1.10.10.60">
    <property type="entry name" value="Homeodomain-like"/>
    <property type="match status" value="1"/>
</dbReference>
<evidence type="ECO:0000256" key="2">
    <source>
        <dbReference type="ARBA" id="ARBA00023015"/>
    </source>
</evidence>
<organism evidence="5 7">
    <name type="scientific">Ambrosia artemisiifolia</name>
    <name type="common">Common ragweed</name>
    <dbReference type="NCBI Taxonomy" id="4212"/>
    <lineage>
        <taxon>Eukaryota</taxon>
        <taxon>Viridiplantae</taxon>
        <taxon>Streptophyta</taxon>
        <taxon>Embryophyta</taxon>
        <taxon>Tracheophyta</taxon>
        <taxon>Spermatophyta</taxon>
        <taxon>Magnoliopsida</taxon>
        <taxon>eudicotyledons</taxon>
        <taxon>Gunneridae</taxon>
        <taxon>Pentapetalae</taxon>
        <taxon>asterids</taxon>
        <taxon>campanulids</taxon>
        <taxon>Asterales</taxon>
        <taxon>Asteraceae</taxon>
        <taxon>Asteroideae</taxon>
        <taxon>Heliantheae alliance</taxon>
        <taxon>Heliantheae</taxon>
        <taxon>Ambrosia</taxon>
    </lineage>
</organism>
<dbReference type="GO" id="GO:0003700">
    <property type="term" value="F:DNA-binding transcription factor activity"/>
    <property type="evidence" value="ECO:0007669"/>
    <property type="project" value="InterPro"/>
</dbReference>
<dbReference type="EMBL" id="JAMZMK010010930">
    <property type="protein sequence ID" value="KAI7729739.1"/>
    <property type="molecule type" value="Genomic_DNA"/>
</dbReference>
<keyword evidence="7" id="KW-1185">Reference proteome</keyword>
<keyword evidence="3" id="KW-0804">Transcription</keyword>
<evidence type="ECO:0000313" key="5">
    <source>
        <dbReference type="EMBL" id="KAI7724827.1"/>
    </source>
</evidence>
<keyword evidence="4" id="KW-0539">Nucleus</keyword>
<dbReference type="FunFam" id="1.10.10.60:FF:000154">
    <property type="entry name" value="Transcription factor SRM1"/>
    <property type="match status" value="1"/>
</dbReference>
<dbReference type="GO" id="GO:0005634">
    <property type="term" value="C:nucleus"/>
    <property type="evidence" value="ECO:0007669"/>
    <property type="project" value="UniProtKB-SubCell"/>
</dbReference>
<proteinExistence type="predicted"/>
<dbReference type="InterPro" id="IPR009057">
    <property type="entry name" value="Homeodomain-like_sf"/>
</dbReference>
<dbReference type="AlphaFoldDB" id="A0AAD5G1P8"/>
<dbReference type="Proteomes" id="UP001206925">
    <property type="component" value="Unassembled WGS sequence"/>
</dbReference>
<evidence type="ECO:0000313" key="7">
    <source>
        <dbReference type="Proteomes" id="UP001206925"/>
    </source>
</evidence>
<dbReference type="GO" id="GO:0009908">
    <property type="term" value="P:flower development"/>
    <property type="evidence" value="ECO:0007669"/>
    <property type="project" value="UniProtKB-ARBA"/>
</dbReference>
<gene>
    <name evidence="5" type="ORF">M8C21_016128</name>
    <name evidence="6" type="ORF">M8C21_020944</name>
</gene>
<dbReference type="SUPFAM" id="SSF46689">
    <property type="entry name" value="Homeodomain-like"/>
    <property type="match status" value="1"/>
</dbReference>
<accession>A0AAD5G1P8</accession>
<feature type="non-terminal residue" evidence="5">
    <location>
        <position position="1"/>
    </location>
</feature>
<evidence type="ECO:0000256" key="1">
    <source>
        <dbReference type="ARBA" id="ARBA00004123"/>
    </source>
</evidence>
<name>A0AAD5G1P8_AMBAR</name>
<dbReference type="PANTHER" id="PTHR43952:SF60">
    <property type="entry name" value="PROTEIN RADIALIS-LIKE 3"/>
    <property type="match status" value="1"/>
</dbReference>
<sequence length="83" mass="9451">ILKMATDSTLNLRQQKLFENALAIYDKDTPDRWQNVAKATGMTVNEVKRQYRLLVEDVEQIESGKVQVPEDAIEITATKNADE</sequence>
<dbReference type="InterPro" id="IPR044636">
    <property type="entry name" value="RADIALIS-like"/>
</dbReference>
<keyword evidence="2" id="KW-0805">Transcription regulation</keyword>
<reference evidence="5" key="1">
    <citation type="submission" date="2022-06" db="EMBL/GenBank/DDBJ databases">
        <title>Uncovering the hologenomic basis of an extraordinary plant invasion.</title>
        <authorList>
            <person name="Bieker V.C."/>
            <person name="Martin M.D."/>
            <person name="Gilbert T."/>
            <person name="Hodgins K."/>
            <person name="Battlay P."/>
            <person name="Petersen B."/>
            <person name="Wilson J."/>
        </authorList>
    </citation>
    <scope>NUCLEOTIDE SEQUENCE</scope>
    <source>
        <strain evidence="5">AA19_3_7</strain>
        <tissue evidence="5">Leaf</tissue>
    </source>
</reference>
<protein>
    <submittedName>
        <fullName evidence="5">Uncharacterized protein</fullName>
    </submittedName>
</protein>
<evidence type="ECO:0000256" key="3">
    <source>
        <dbReference type="ARBA" id="ARBA00023163"/>
    </source>
</evidence>